<protein>
    <submittedName>
        <fullName evidence="1">Uncharacterized protein</fullName>
    </submittedName>
</protein>
<proteinExistence type="predicted"/>
<gene>
    <name evidence="1" type="ORF">L3X38_015791</name>
</gene>
<evidence type="ECO:0000313" key="2">
    <source>
        <dbReference type="Proteomes" id="UP001054821"/>
    </source>
</evidence>
<reference evidence="1 2" key="1">
    <citation type="journal article" date="2022" name="G3 (Bethesda)">
        <title>Whole-genome sequence and methylome profiling of the almond [Prunus dulcis (Mill.) D.A. Webb] cultivar 'Nonpareil'.</title>
        <authorList>
            <person name="D'Amico-Willman K.M."/>
            <person name="Ouma W.Z."/>
            <person name="Meulia T."/>
            <person name="Sideli G.M."/>
            <person name="Gradziel T.M."/>
            <person name="Fresnedo-Ramirez J."/>
        </authorList>
    </citation>
    <scope>NUCLEOTIDE SEQUENCE [LARGE SCALE GENOMIC DNA]</scope>
    <source>
        <strain evidence="1">Clone GOH B32 T37-40</strain>
    </source>
</reference>
<comment type="caution">
    <text evidence="1">The sequence shown here is derived from an EMBL/GenBank/DDBJ whole genome shotgun (WGS) entry which is preliminary data.</text>
</comment>
<evidence type="ECO:0000313" key="1">
    <source>
        <dbReference type="EMBL" id="KAI5336523.1"/>
    </source>
</evidence>
<keyword evidence="2" id="KW-1185">Reference proteome</keyword>
<organism evidence="1 2">
    <name type="scientific">Prunus dulcis</name>
    <name type="common">Almond</name>
    <name type="synonym">Amygdalus dulcis</name>
    <dbReference type="NCBI Taxonomy" id="3755"/>
    <lineage>
        <taxon>Eukaryota</taxon>
        <taxon>Viridiplantae</taxon>
        <taxon>Streptophyta</taxon>
        <taxon>Embryophyta</taxon>
        <taxon>Tracheophyta</taxon>
        <taxon>Spermatophyta</taxon>
        <taxon>Magnoliopsida</taxon>
        <taxon>eudicotyledons</taxon>
        <taxon>Gunneridae</taxon>
        <taxon>Pentapetalae</taxon>
        <taxon>rosids</taxon>
        <taxon>fabids</taxon>
        <taxon>Rosales</taxon>
        <taxon>Rosaceae</taxon>
        <taxon>Amygdaloideae</taxon>
        <taxon>Amygdaleae</taxon>
        <taxon>Prunus</taxon>
    </lineage>
</organism>
<dbReference type="AlphaFoldDB" id="A0AAD4W532"/>
<name>A0AAD4W532_PRUDU</name>
<dbReference type="EMBL" id="JAJFAZ020000003">
    <property type="protein sequence ID" value="KAI5336523.1"/>
    <property type="molecule type" value="Genomic_DNA"/>
</dbReference>
<accession>A0AAD4W532</accession>
<dbReference type="Proteomes" id="UP001054821">
    <property type="component" value="Chromosome 3"/>
</dbReference>
<sequence length="91" mass="9939">MVLGEDAGAAKIGIRATMDVDQGEQILGNQPKGIGFHIHVLSLETSSILPLLLLMQLLLMDALHFFQRHMEIPQIPSGLMSYVLDVISQAT</sequence>